<gene>
    <name evidence="1" type="ORF">SAMN05421761_10283</name>
</gene>
<evidence type="ECO:0000313" key="2">
    <source>
        <dbReference type="Proteomes" id="UP000186026"/>
    </source>
</evidence>
<evidence type="ECO:0000313" key="1">
    <source>
        <dbReference type="EMBL" id="SIS61028.1"/>
    </source>
</evidence>
<protein>
    <recommendedName>
        <fullName evidence="3">Transposase</fullName>
    </recommendedName>
</protein>
<proteinExistence type="predicted"/>
<organism evidence="1 2">
    <name type="scientific">Belliella pelovolcani</name>
    <dbReference type="NCBI Taxonomy" id="529505"/>
    <lineage>
        <taxon>Bacteria</taxon>
        <taxon>Pseudomonadati</taxon>
        <taxon>Bacteroidota</taxon>
        <taxon>Cytophagia</taxon>
        <taxon>Cytophagales</taxon>
        <taxon>Cyclobacteriaceae</taxon>
        <taxon>Belliella</taxon>
    </lineage>
</organism>
<dbReference type="AlphaFoldDB" id="A0A1N7KHE9"/>
<evidence type="ECO:0008006" key="3">
    <source>
        <dbReference type="Google" id="ProtNLM"/>
    </source>
</evidence>
<keyword evidence="2" id="KW-1185">Reference proteome</keyword>
<dbReference type="Proteomes" id="UP000186026">
    <property type="component" value="Unassembled WGS sequence"/>
</dbReference>
<accession>A0A1N7KHE9</accession>
<reference evidence="2" key="1">
    <citation type="submission" date="2017-01" db="EMBL/GenBank/DDBJ databases">
        <authorList>
            <person name="Varghese N."/>
            <person name="Submissions S."/>
        </authorList>
    </citation>
    <scope>NUCLEOTIDE SEQUENCE [LARGE SCALE GENOMIC DNA]</scope>
    <source>
        <strain evidence="2">DSM 46698</strain>
    </source>
</reference>
<name>A0A1N7KHE9_9BACT</name>
<dbReference type="EMBL" id="FTOP01000002">
    <property type="protein sequence ID" value="SIS61028.1"/>
    <property type="molecule type" value="Genomic_DNA"/>
</dbReference>
<sequence length="47" mass="5683">MVAEKMLQKYFNEFGYKVNRRYFGKKLFDRLVITSICPYLYTSGYSL</sequence>